<evidence type="ECO:0000313" key="8">
    <source>
        <dbReference type="EMBL" id="GIL70233.1"/>
    </source>
</evidence>
<dbReference type="AlphaFoldDB" id="A0A8J4FD99"/>
<feature type="compositionally biased region" description="Low complexity" evidence="6">
    <location>
        <begin position="733"/>
        <end position="751"/>
    </location>
</feature>
<feature type="region of interest" description="Disordered" evidence="6">
    <location>
        <begin position="614"/>
        <end position="827"/>
    </location>
</feature>
<feature type="compositionally biased region" description="Basic and acidic residues" evidence="6">
    <location>
        <begin position="884"/>
        <end position="896"/>
    </location>
</feature>
<keyword evidence="3 7" id="KW-0812">Transmembrane</keyword>
<feature type="transmembrane region" description="Helical" evidence="7">
    <location>
        <begin position="945"/>
        <end position="966"/>
    </location>
</feature>
<evidence type="ECO:0000256" key="3">
    <source>
        <dbReference type="ARBA" id="ARBA00022692"/>
    </source>
</evidence>
<feature type="transmembrane region" description="Helical" evidence="7">
    <location>
        <begin position="20"/>
        <end position="43"/>
    </location>
</feature>
<feature type="compositionally biased region" description="Polar residues" evidence="6">
    <location>
        <begin position="287"/>
        <end position="298"/>
    </location>
</feature>
<feature type="compositionally biased region" description="Basic and acidic residues" evidence="6">
    <location>
        <begin position="354"/>
        <end position="363"/>
    </location>
</feature>
<dbReference type="GO" id="GO:0022857">
    <property type="term" value="F:transmembrane transporter activity"/>
    <property type="evidence" value="ECO:0007669"/>
    <property type="project" value="InterPro"/>
</dbReference>
<feature type="transmembrane region" description="Helical" evidence="7">
    <location>
        <begin position="986"/>
        <end position="1005"/>
    </location>
</feature>
<dbReference type="InterPro" id="IPR036259">
    <property type="entry name" value="MFS_trans_sf"/>
</dbReference>
<comment type="subcellular location">
    <subcellularLocation>
        <location evidence="1">Membrane</location>
        <topology evidence="1">Multi-pass membrane protein</topology>
    </subcellularLocation>
</comment>
<evidence type="ECO:0000313" key="9">
    <source>
        <dbReference type="EMBL" id="GIL97964.1"/>
    </source>
</evidence>
<feature type="transmembrane region" description="Helical" evidence="7">
    <location>
        <begin position="201"/>
        <end position="223"/>
    </location>
</feature>
<dbReference type="SUPFAM" id="SSF103473">
    <property type="entry name" value="MFS general substrate transporter"/>
    <property type="match status" value="2"/>
</dbReference>
<feature type="compositionally biased region" description="Basic and acidic residues" evidence="6">
    <location>
        <begin position="533"/>
        <end position="549"/>
    </location>
</feature>
<feature type="transmembrane region" description="Helical" evidence="7">
    <location>
        <begin position="1120"/>
        <end position="1140"/>
    </location>
</feature>
<dbReference type="PANTHER" id="PTHR23504">
    <property type="entry name" value="MAJOR FACILITATOR SUPERFAMILY DOMAIN-CONTAINING PROTEIN 10"/>
    <property type="match status" value="1"/>
</dbReference>
<dbReference type="InterPro" id="IPR001958">
    <property type="entry name" value="Tet-R_TetA/multi-R_MdtG-like"/>
</dbReference>
<dbReference type="Pfam" id="PF07690">
    <property type="entry name" value="MFS_1"/>
    <property type="match status" value="1"/>
</dbReference>
<keyword evidence="5 7" id="KW-0472">Membrane</keyword>
<feature type="transmembrane region" description="Helical" evidence="7">
    <location>
        <begin position="1093"/>
        <end position="1114"/>
    </location>
</feature>
<dbReference type="EMBL" id="BNCQ01000005">
    <property type="protein sequence ID" value="GIL97964.1"/>
    <property type="molecule type" value="Genomic_DNA"/>
</dbReference>
<evidence type="ECO:0000256" key="1">
    <source>
        <dbReference type="ARBA" id="ARBA00004141"/>
    </source>
</evidence>
<dbReference type="OrthoDB" id="10262656at2759"/>
<feature type="transmembrane region" description="Helical" evidence="7">
    <location>
        <begin position="63"/>
        <end position="86"/>
    </location>
</feature>
<gene>
    <name evidence="8" type="ORF">Vretifemale_1079</name>
    <name evidence="9" type="ORF">Vretimale_3518</name>
</gene>
<organism evidence="8 10">
    <name type="scientific">Volvox reticuliferus</name>
    <dbReference type="NCBI Taxonomy" id="1737510"/>
    <lineage>
        <taxon>Eukaryota</taxon>
        <taxon>Viridiplantae</taxon>
        <taxon>Chlorophyta</taxon>
        <taxon>core chlorophytes</taxon>
        <taxon>Chlorophyceae</taxon>
        <taxon>CS clade</taxon>
        <taxon>Chlamydomonadales</taxon>
        <taxon>Volvocaceae</taxon>
        <taxon>Volvox</taxon>
    </lineage>
</organism>
<dbReference type="Proteomes" id="UP000747110">
    <property type="component" value="Unassembled WGS sequence"/>
</dbReference>
<feature type="transmembrane region" description="Helical" evidence="7">
    <location>
        <begin position="98"/>
        <end position="117"/>
    </location>
</feature>
<feature type="transmembrane region" description="Helical" evidence="7">
    <location>
        <begin position="123"/>
        <end position="143"/>
    </location>
</feature>
<evidence type="ECO:0000256" key="2">
    <source>
        <dbReference type="ARBA" id="ARBA00022448"/>
    </source>
</evidence>
<dbReference type="Gene3D" id="1.20.1250.20">
    <property type="entry name" value="MFS general substrate transporter like domains"/>
    <property type="match status" value="2"/>
</dbReference>
<evidence type="ECO:0000256" key="7">
    <source>
        <dbReference type="SAM" id="Phobius"/>
    </source>
</evidence>
<dbReference type="GO" id="GO:0016020">
    <property type="term" value="C:membrane"/>
    <property type="evidence" value="ECO:0007669"/>
    <property type="project" value="UniProtKB-SubCell"/>
</dbReference>
<comment type="caution">
    <text evidence="8">The sequence shown here is derived from an EMBL/GenBank/DDBJ whole genome shotgun (WGS) entry which is preliminary data.</text>
</comment>
<evidence type="ECO:0000256" key="5">
    <source>
        <dbReference type="ARBA" id="ARBA00023136"/>
    </source>
</evidence>
<dbReference type="Proteomes" id="UP000722791">
    <property type="component" value="Unassembled WGS sequence"/>
</dbReference>
<keyword evidence="4 7" id="KW-1133">Transmembrane helix</keyword>
<feature type="region of interest" description="Disordered" evidence="6">
    <location>
        <begin position="280"/>
        <end position="310"/>
    </location>
</feature>
<feature type="region of interest" description="Disordered" evidence="6">
    <location>
        <begin position="354"/>
        <end position="449"/>
    </location>
</feature>
<evidence type="ECO:0000256" key="6">
    <source>
        <dbReference type="SAM" id="MobiDB-lite"/>
    </source>
</evidence>
<feature type="region of interest" description="Disordered" evidence="6">
    <location>
        <begin position="872"/>
        <end position="914"/>
    </location>
</feature>
<evidence type="ECO:0000313" key="10">
    <source>
        <dbReference type="Proteomes" id="UP000747110"/>
    </source>
</evidence>
<feature type="transmembrane region" description="Helical" evidence="7">
    <location>
        <begin position="1017"/>
        <end position="1036"/>
    </location>
</feature>
<feature type="transmembrane region" description="Helical" evidence="7">
    <location>
        <begin position="155"/>
        <end position="177"/>
    </location>
</feature>
<feature type="compositionally biased region" description="Polar residues" evidence="6">
    <location>
        <begin position="405"/>
        <end position="431"/>
    </location>
</feature>
<keyword evidence="2" id="KW-0813">Transport</keyword>
<feature type="transmembrane region" description="Helical" evidence="7">
    <location>
        <begin position="1048"/>
        <end position="1072"/>
    </location>
</feature>
<dbReference type="EMBL" id="BNCP01000002">
    <property type="protein sequence ID" value="GIL70233.1"/>
    <property type="molecule type" value="Genomic_DNA"/>
</dbReference>
<sequence length="1146" mass="120218">MVTSLQDKKYTDKLPWQQVLSLSSANFSQAVMLTTPFTIGVFMVRDFQAARYGGLKDAVDEQVVGRLTGLLAGIFSFSSFLTAYAWGYASNYIGRKPVIVIGNAVSFVSMLWFGLSGNYGTAAAARVFGGFFNGILGAWKCMIGESTDVLLQGKFFGYMSLAWGLGCIAGPALGGAFSRPCSRLPHLTMCGEGQLLRARPYFLACAVGSLTILGSLLLSVFMLEETLPKSMMDKSLIASLRRRRKLRRRERRRLLQAAEEEDANVDLDFDSESSLDLSSSGAGACLQSPQKAKQQKGSDSGAKGGRRWRYWRRGQEPVAAVLAPGEAVYGDVENGEQPAGGAVNKARTAERTKLLSAHAERSSKHSSCPRCRQPTATGRAPPCSTSAKRQNPGLPPDSDVESDASSETASACSDVVRSSSWSGGPTDTENCNHGRRRHRHRDCGTAASSRTPSMMRLQGLLSLASRTYVGINPFARSLQRRFGSSSSEIAPPRGPVAPTAASAETDIELCRCRKRSCDDNYSCGARGGCGASRENRDWSKGDDIRPGEMERDEVESSCLRTGCVADRRCSGGDYHARAPDEKAAGCTTSAISAAAAPTAANATPEGLGHCMVPSSPPPPLQASGATSEFPDITGTGGIYSKGGVCEEDDTDTAGRINRRSDSSGNGCGGSAPRAALGGSPAGGRRPGASPSQWTAPMVGRDAGNNEGRRAGRTTGLEPTQDVQPEDHLRLTLSASGNSFHASSAAGASGVVNKGGGTSSSGGNLDSGDEAPGSGDSMVDCSLRPAADSPADGPYPHGPSFVAVAVAEPSPGPSRLSNASGEGGERASTSFNRCNCNGRSGCHGGSVSLPALAILPEDSSLHGTMAFPAAERGGGQGGILSVQHGLDKDKQPDERPLAPDGDEMALPGEARDNRHEAEPLQVTVAAVVVEGEEPKRILPWFRYPQVVLTVLGYGATALIFCAIDEVFPIFASAPRMSGGLGMREEQIAPPLMFFGAVLMPYSLYVYPPLQRHVGTLRLTRLGLMASVVTCILIPLVANLWNASAIFAQVFLYFAMVVKAFAQCSAFTGSIIAVNAAPSQEQLGAVNGVGQTLAALVRGVGPALGGLLWAVSLGLHSPGQQFLTFGLIAAVAAANFGLYGFVRLPNMR</sequence>
<proteinExistence type="predicted"/>
<reference evidence="8" key="1">
    <citation type="journal article" date="2021" name="Proc. Natl. Acad. Sci. U.S.A.">
        <title>Three genomes in the algal genus Volvox reveal the fate of a haploid sex-determining region after a transition to homothallism.</title>
        <authorList>
            <person name="Yamamoto K."/>
            <person name="Hamaji T."/>
            <person name="Kawai-Toyooka H."/>
            <person name="Matsuzaki R."/>
            <person name="Takahashi F."/>
            <person name="Nishimura Y."/>
            <person name="Kawachi M."/>
            <person name="Noguchi H."/>
            <person name="Minakuchi Y."/>
            <person name="Umen J.G."/>
            <person name="Toyoda A."/>
            <person name="Nozaki H."/>
        </authorList>
    </citation>
    <scope>NUCLEOTIDE SEQUENCE</scope>
    <source>
        <strain evidence="9">NIES-3785</strain>
        <strain evidence="8">NIES-3786</strain>
    </source>
</reference>
<feature type="region of interest" description="Disordered" evidence="6">
    <location>
        <begin position="530"/>
        <end position="552"/>
    </location>
</feature>
<name>A0A8J4FD99_9CHLO</name>
<evidence type="ECO:0008006" key="11">
    <source>
        <dbReference type="Google" id="ProtNLM"/>
    </source>
</evidence>
<dbReference type="PANTHER" id="PTHR23504:SF117">
    <property type="entry name" value="MAJOR FACILITATOR SUPERFAMILY PROTEIN"/>
    <property type="match status" value="1"/>
</dbReference>
<keyword evidence="10" id="KW-1185">Reference proteome</keyword>
<evidence type="ECO:0000256" key="4">
    <source>
        <dbReference type="ARBA" id="ARBA00022989"/>
    </source>
</evidence>
<dbReference type="PRINTS" id="PR01035">
    <property type="entry name" value="TCRTETA"/>
</dbReference>
<protein>
    <recommendedName>
        <fullName evidence="11">Major facilitator superfamily (MFS) profile domain-containing protein</fullName>
    </recommendedName>
</protein>
<dbReference type="InterPro" id="IPR011701">
    <property type="entry name" value="MFS"/>
</dbReference>
<accession>A0A8J4FD99</accession>